<dbReference type="AlphaFoldDB" id="A0A326RX77"/>
<feature type="signal peptide" evidence="2">
    <location>
        <begin position="1"/>
        <end position="24"/>
    </location>
</feature>
<feature type="coiled-coil region" evidence="1">
    <location>
        <begin position="44"/>
        <end position="113"/>
    </location>
</feature>
<keyword evidence="2" id="KW-0732">Signal</keyword>
<accession>A0A326RX77</accession>
<dbReference type="Proteomes" id="UP000248917">
    <property type="component" value="Unassembled WGS sequence"/>
</dbReference>
<gene>
    <name evidence="3" type="ORF">CLV31_104371</name>
</gene>
<dbReference type="InterPro" id="IPR053716">
    <property type="entry name" value="Flag_assembly_chemotaxis_eff"/>
</dbReference>
<sequence length="119" mass="13381">MKSVFKLAIIFIFTGVAFSQQAYSQEVLAQSEPTKKELKLASSLEKAKSDLEKSKLKLANLRTSYDKKRKRFEKQNSKGKLSPNAVASHTKTLNNLSKKISSEESKIQKLEKYIVQNGG</sequence>
<keyword evidence="4" id="KW-1185">Reference proteome</keyword>
<keyword evidence="1" id="KW-0175">Coiled coil</keyword>
<dbReference type="RefSeq" id="WP_111392362.1">
    <property type="nucleotide sequence ID" value="NZ_QKTX01000004.1"/>
</dbReference>
<dbReference type="EMBL" id="QKTX01000004">
    <property type="protein sequence ID" value="PZV84715.1"/>
    <property type="molecule type" value="Genomic_DNA"/>
</dbReference>
<reference evidence="3 4" key="1">
    <citation type="submission" date="2018-06" db="EMBL/GenBank/DDBJ databases">
        <title>Genomic Encyclopedia of Archaeal and Bacterial Type Strains, Phase II (KMG-II): from individual species to whole genera.</title>
        <authorList>
            <person name="Goeker M."/>
        </authorList>
    </citation>
    <scope>NUCLEOTIDE SEQUENCE [LARGE SCALE GENOMIC DNA]</scope>
    <source>
        <strain evidence="3 4">T4</strain>
    </source>
</reference>
<feature type="chain" id="PRO_5016340785" evidence="2">
    <location>
        <begin position="25"/>
        <end position="119"/>
    </location>
</feature>
<protein>
    <submittedName>
        <fullName evidence="3">Uncharacterized protein</fullName>
    </submittedName>
</protein>
<comment type="caution">
    <text evidence="3">The sequence shown here is derived from an EMBL/GenBank/DDBJ whole genome shotgun (WGS) entry which is preliminary data.</text>
</comment>
<proteinExistence type="predicted"/>
<evidence type="ECO:0000256" key="1">
    <source>
        <dbReference type="SAM" id="Coils"/>
    </source>
</evidence>
<evidence type="ECO:0000313" key="3">
    <source>
        <dbReference type="EMBL" id="PZV84715.1"/>
    </source>
</evidence>
<evidence type="ECO:0000256" key="2">
    <source>
        <dbReference type="SAM" id="SignalP"/>
    </source>
</evidence>
<organism evidence="3 4">
    <name type="scientific">Algoriphagus aquaeductus</name>
    <dbReference type="NCBI Taxonomy" id="475299"/>
    <lineage>
        <taxon>Bacteria</taxon>
        <taxon>Pseudomonadati</taxon>
        <taxon>Bacteroidota</taxon>
        <taxon>Cytophagia</taxon>
        <taxon>Cytophagales</taxon>
        <taxon>Cyclobacteriaceae</taxon>
        <taxon>Algoriphagus</taxon>
    </lineage>
</organism>
<evidence type="ECO:0000313" key="4">
    <source>
        <dbReference type="Proteomes" id="UP000248917"/>
    </source>
</evidence>
<name>A0A326RX77_9BACT</name>
<dbReference type="Gene3D" id="1.10.287.1700">
    <property type="match status" value="1"/>
</dbReference>